<dbReference type="InterPro" id="IPR011711">
    <property type="entry name" value="GntR_C"/>
</dbReference>
<dbReference type="Proteomes" id="UP000774130">
    <property type="component" value="Unassembled WGS sequence"/>
</dbReference>
<proteinExistence type="predicted"/>
<evidence type="ECO:0000259" key="4">
    <source>
        <dbReference type="PROSITE" id="PS50949"/>
    </source>
</evidence>
<keyword evidence="6" id="KW-1185">Reference proteome</keyword>
<dbReference type="SMART" id="SM00895">
    <property type="entry name" value="FCD"/>
    <property type="match status" value="1"/>
</dbReference>
<evidence type="ECO:0000256" key="3">
    <source>
        <dbReference type="ARBA" id="ARBA00023163"/>
    </source>
</evidence>
<evidence type="ECO:0000313" key="5">
    <source>
        <dbReference type="EMBL" id="MBV7392008.1"/>
    </source>
</evidence>
<dbReference type="CDD" id="cd07377">
    <property type="entry name" value="WHTH_GntR"/>
    <property type="match status" value="1"/>
</dbReference>
<dbReference type="PROSITE" id="PS50949">
    <property type="entry name" value="HTH_GNTR"/>
    <property type="match status" value="1"/>
</dbReference>
<name>A0ABS6TGK5_9ENTE</name>
<dbReference type="SMART" id="SM00345">
    <property type="entry name" value="HTH_GNTR"/>
    <property type="match status" value="1"/>
</dbReference>
<protein>
    <submittedName>
        <fullName evidence="5">GntR family transcriptional regulator</fullName>
    </submittedName>
</protein>
<keyword evidence="1" id="KW-0805">Transcription regulation</keyword>
<evidence type="ECO:0000256" key="1">
    <source>
        <dbReference type="ARBA" id="ARBA00023015"/>
    </source>
</evidence>
<dbReference type="Pfam" id="PF07729">
    <property type="entry name" value="FCD"/>
    <property type="match status" value="1"/>
</dbReference>
<evidence type="ECO:0000313" key="6">
    <source>
        <dbReference type="Proteomes" id="UP000774130"/>
    </source>
</evidence>
<evidence type="ECO:0000256" key="2">
    <source>
        <dbReference type="ARBA" id="ARBA00023125"/>
    </source>
</evidence>
<gene>
    <name evidence="5" type="ORF">KUA55_15105</name>
</gene>
<dbReference type="PANTHER" id="PTHR43537">
    <property type="entry name" value="TRANSCRIPTIONAL REGULATOR, GNTR FAMILY"/>
    <property type="match status" value="1"/>
</dbReference>
<reference evidence="5 6" key="1">
    <citation type="submission" date="2021-06" db="EMBL/GenBank/DDBJ databases">
        <title>Enterococcus alishanensis sp. nov., a novel lactic acid bacterium isolated from fresh coffee beans.</title>
        <authorList>
            <person name="Chen Y.-S."/>
        </authorList>
    </citation>
    <scope>NUCLEOTIDE SEQUENCE [LARGE SCALE GENOMIC DNA]</scope>
    <source>
        <strain evidence="5 6">ALS3</strain>
    </source>
</reference>
<dbReference type="InterPro" id="IPR000524">
    <property type="entry name" value="Tscrpt_reg_HTH_GntR"/>
</dbReference>
<organism evidence="5 6">
    <name type="scientific">Enterococcus alishanensis</name>
    <dbReference type="NCBI Taxonomy" id="1303817"/>
    <lineage>
        <taxon>Bacteria</taxon>
        <taxon>Bacillati</taxon>
        <taxon>Bacillota</taxon>
        <taxon>Bacilli</taxon>
        <taxon>Lactobacillales</taxon>
        <taxon>Enterococcaceae</taxon>
        <taxon>Enterococcus</taxon>
    </lineage>
</organism>
<dbReference type="EMBL" id="JAHUZB010000007">
    <property type="protein sequence ID" value="MBV7392008.1"/>
    <property type="molecule type" value="Genomic_DNA"/>
</dbReference>
<keyword evidence="2" id="KW-0238">DNA-binding</keyword>
<keyword evidence="3" id="KW-0804">Transcription</keyword>
<feature type="domain" description="HTH gntR-type" evidence="4">
    <location>
        <begin position="5"/>
        <end position="73"/>
    </location>
</feature>
<dbReference type="Pfam" id="PF00392">
    <property type="entry name" value="GntR"/>
    <property type="match status" value="1"/>
</dbReference>
<accession>A0ABS6TGK5</accession>
<sequence length="209" mass="23695">MKNQRNLVNETIEALLNYIAENDLAIGAKMPTEPQLVEMLKVGRSTLREAVKILVYSGVLEVKQGSGTYVKSRQLTTEYTDENLMTVKTMLEIQAAELAAAADLPAERLIILKEKLFERNKHLEEGEFSKYILSDLAFHLQMVELSGNPFLLKWYNEIYPDLITLLSSQILKIDAFQDTIVLHNQVYEGIIEKNPEKARAALIEISQAN</sequence>
<dbReference type="PANTHER" id="PTHR43537:SF5">
    <property type="entry name" value="UXU OPERON TRANSCRIPTIONAL REGULATOR"/>
    <property type="match status" value="1"/>
</dbReference>
<comment type="caution">
    <text evidence="5">The sequence shown here is derived from an EMBL/GenBank/DDBJ whole genome shotgun (WGS) entry which is preliminary data.</text>
</comment>
<dbReference type="RefSeq" id="WP_218327221.1">
    <property type="nucleotide sequence ID" value="NZ_JAHUZB010000007.1"/>
</dbReference>